<dbReference type="CDD" id="cd00130">
    <property type="entry name" value="PAS"/>
    <property type="match status" value="2"/>
</dbReference>
<dbReference type="PROSITE" id="PS50111">
    <property type="entry name" value="CHEMOTAXIS_TRANSDUC_2"/>
    <property type="match status" value="1"/>
</dbReference>
<dbReference type="InterPro" id="IPR035965">
    <property type="entry name" value="PAS-like_dom_sf"/>
</dbReference>
<dbReference type="PROSITE" id="PS50113">
    <property type="entry name" value="PAC"/>
    <property type="match status" value="1"/>
</dbReference>
<dbReference type="eggNOG" id="COG0840">
    <property type="taxonomic scope" value="Bacteria"/>
</dbReference>
<protein>
    <submittedName>
        <fullName evidence="14">Chemotaxis protein</fullName>
    </submittedName>
</protein>
<keyword evidence="5" id="KW-0808">Transferase</keyword>
<dbReference type="SMART" id="SM00283">
    <property type="entry name" value="MA"/>
    <property type="match status" value="1"/>
</dbReference>
<proteinExistence type="predicted"/>
<dbReference type="Pfam" id="PF00015">
    <property type="entry name" value="MCPsignal"/>
    <property type="match status" value="1"/>
</dbReference>
<dbReference type="InterPro" id="IPR001610">
    <property type="entry name" value="PAC"/>
</dbReference>
<evidence type="ECO:0000256" key="7">
    <source>
        <dbReference type="ARBA" id="ARBA00023136"/>
    </source>
</evidence>
<accession>A0A089WSK7</accession>
<dbReference type="Gene3D" id="3.30.450.20">
    <property type="entry name" value="PAS domain"/>
    <property type="match status" value="2"/>
</dbReference>
<dbReference type="SMART" id="SM00086">
    <property type="entry name" value="PAC"/>
    <property type="match status" value="2"/>
</dbReference>
<dbReference type="InterPro" id="IPR013655">
    <property type="entry name" value="PAS_fold_3"/>
</dbReference>
<evidence type="ECO:0000259" key="13">
    <source>
        <dbReference type="PROSITE" id="PS50113"/>
    </source>
</evidence>
<evidence type="ECO:0000256" key="8">
    <source>
        <dbReference type="ARBA" id="ARBA00023224"/>
    </source>
</evidence>
<sequence length="438" mass="48992">MFNTKLKQRVQQLREDLLTVQQVMDSLDSEMLVLQLDPQGKIEKVNDNFAKEMHYRPEQMIGRSLEEFVPAHVKKLDFYQRMHTALTRGEHLHGAFRLLRGDGDEAWLRSILQPVRCADGRLKHFSLHSSDLTRTIKTSREHESLIKALMRSTAVIEFNLEGEVLHANDRFLHAMGYRLDQVKGRHHKMFCEPQEYGSSAYQAFWEKLRRGEYIADRFKRVDANGHTVWLEASYNPIFDAHDVLYKVVKFATVITDQVNREQAVAQAADIAYSTSLDTDASANKANDVVTQSVEVMRGLEASMQRAAEGIQALDTQSRVIGAIIKTISDIASQTNLLALNAAIEAARAGEQGRGFAVVADEVRQLASRTSSATEEIARVVKQNEQLAQTAVDIIDTSKRQAEQGLTLADETGGVIGEIQDGAKRVVEAVGQFSSQLNG</sequence>
<feature type="domain" description="PAC" evidence="13">
    <location>
        <begin position="92"/>
        <end position="144"/>
    </location>
</feature>
<dbReference type="InterPro" id="IPR004089">
    <property type="entry name" value="MCPsignal_dom"/>
</dbReference>
<dbReference type="OrthoDB" id="9765776at2"/>
<dbReference type="InterPro" id="IPR000014">
    <property type="entry name" value="PAS"/>
</dbReference>
<dbReference type="InterPro" id="IPR000700">
    <property type="entry name" value="PAS-assoc_C"/>
</dbReference>
<name>A0A089WSK7_9PSED</name>
<dbReference type="SUPFAM" id="SSF55785">
    <property type="entry name" value="PYP-like sensor domain (PAS domain)"/>
    <property type="match status" value="2"/>
</dbReference>
<evidence type="ECO:0000256" key="10">
    <source>
        <dbReference type="SAM" id="Coils"/>
    </source>
</evidence>
<dbReference type="GO" id="GO:0016301">
    <property type="term" value="F:kinase activity"/>
    <property type="evidence" value="ECO:0007669"/>
    <property type="project" value="UniProtKB-KW"/>
</dbReference>
<dbReference type="GO" id="GO:0005886">
    <property type="term" value="C:plasma membrane"/>
    <property type="evidence" value="ECO:0007669"/>
    <property type="project" value="UniProtKB-SubCell"/>
</dbReference>
<keyword evidence="4" id="KW-0812">Transmembrane</keyword>
<dbReference type="Proteomes" id="UP000029493">
    <property type="component" value="Chromosome"/>
</dbReference>
<evidence type="ECO:0000259" key="11">
    <source>
        <dbReference type="PROSITE" id="PS50111"/>
    </source>
</evidence>
<evidence type="ECO:0000313" key="14">
    <source>
        <dbReference type="EMBL" id="AIR89507.1"/>
    </source>
</evidence>
<feature type="domain" description="Methyl-accepting transducer" evidence="11">
    <location>
        <begin position="262"/>
        <end position="438"/>
    </location>
</feature>
<keyword evidence="10" id="KW-0175">Coiled coil</keyword>
<dbReference type="CDD" id="cd11386">
    <property type="entry name" value="MCP_signal"/>
    <property type="match status" value="1"/>
</dbReference>
<dbReference type="SUPFAM" id="SSF58104">
    <property type="entry name" value="Methyl-accepting chemotaxis protein (MCP) signaling domain"/>
    <property type="match status" value="1"/>
</dbReference>
<dbReference type="NCBIfam" id="TIGR00229">
    <property type="entry name" value="sensory_box"/>
    <property type="match status" value="2"/>
</dbReference>
<keyword evidence="15" id="KW-1185">Reference proteome</keyword>
<organism evidence="14 15">
    <name type="scientific">Pseudomonas cremoricolorata</name>
    <dbReference type="NCBI Taxonomy" id="157783"/>
    <lineage>
        <taxon>Bacteria</taxon>
        <taxon>Pseudomonadati</taxon>
        <taxon>Pseudomonadota</taxon>
        <taxon>Gammaproteobacteria</taxon>
        <taxon>Pseudomonadales</taxon>
        <taxon>Pseudomonadaceae</taxon>
        <taxon>Pseudomonas</taxon>
    </lineage>
</organism>
<dbReference type="SMART" id="SM00091">
    <property type="entry name" value="PAS"/>
    <property type="match status" value="2"/>
</dbReference>
<dbReference type="InterPro" id="IPR013656">
    <property type="entry name" value="PAS_4"/>
</dbReference>
<evidence type="ECO:0000259" key="12">
    <source>
        <dbReference type="PROSITE" id="PS50112"/>
    </source>
</evidence>
<keyword evidence="2" id="KW-1003">Cell membrane</keyword>
<comment type="subcellular location">
    <subcellularLocation>
        <location evidence="1">Cell membrane</location>
    </subcellularLocation>
</comment>
<gene>
    <name evidence="14" type="ORF">LK03_09525</name>
</gene>
<keyword evidence="6" id="KW-1133">Transmembrane helix</keyword>
<dbReference type="KEGG" id="psw:LK03_09525"/>
<reference evidence="14 15" key="1">
    <citation type="submission" date="2014-09" db="EMBL/GenBank/DDBJ databases">
        <authorList>
            <person name="Chan K.-G."/>
        </authorList>
    </citation>
    <scope>NUCLEOTIDE SEQUENCE [LARGE SCALE GENOMIC DNA]</scope>
    <source>
        <strain evidence="14 15">ND07</strain>
    </source>
</reference>
<dbReference type="STRING" id="157783.LK03_09525"/>
<evidence type="ECO:0000256" key="5">
    <source>
        <dbReference type="ARBA" id="ARBA00022777"/>
    </source>
</evidence>
<feature type="domain" description="PAS" evidence="12">
    <location>
        <begin position="33"/>
        <end position="89"/>
    </location>
</feature>
<evidence type="ECO:0000256" key="4">
    <source>
        <dbReference type="ARBA" id="ARBA00022692"/>
    </source>
</evidence>
<evidence type="ECO:0000313" key="15">
    <source>
        <dbReference type="Proteomes" id="UP000029493"/>
    </source>
</evidence>
<keyword evidence="5" id="KW-0418">Kinase</keyword>
<dbReference type="EMBL" id="CP009455">
    <property type="protein sequence ID" value="AIR89507.1"/>
    <property type="molecule type" value="Genomic_DNA"/>
</dbReference>
<dbReference type="Pfam" id="PF08447">
    <property type="entry name" value="PAS_3"/>
    <property type="match status" value="1"/>
</dbReference>
<evidence type="ECO:0000256" key="1">
    <source>
        <dbReference type="ARBA" id="ARBA00004236"/>
    </source>
</evidence>
<evidence type="ECO:0000256" key="9">
    <source>
        <dbReference type="PROSITE-ProRule" id="PRU00284"/>
    </source>
</evidence>
<dbReference type="PANTHER" id="PTHR32089:SF112">
    <property type="entry name" value="LYSOZYME-LIKE PROTEIN-RELATED"/>
    <property type="match status" value="1"/>
</dbReference>
<dbReference type="Pfam" id="PF08448">
    <property type="entry name" value="PAS_4"/>
    <property type="match status" value="1"/>
</dbReference>
<dbReference type="AlphaFoldDB" id="A0A089WSK7"/>
<dbReference type="PANTHER" id="PTHR32089">
    <property type="entry name" value="METHYL-ACCEPTING CHEMOTAXIS PROTEIN MCPB"/>
    <property type="match status" value="1"/>
</dbReference>
<feature type="coiled-coil region" evidence="10">
    <location>
        <begin position="3"/>
        <end position="30"/>
    </location>
</feature>
<dbReference type="Gene3D" id="1.10.287.950">
    <property type="entry name" value="Methyl-accepting chemotaxis protein"/>
    <property type="match status" value="1"/>
</dbReference>
<evidence type="ECO:0000256" key="3">
    <source>
        <dbReference type="ARBA" id="ARBA00022481"/>
    </source>
</evidence>
<keyword evidence="3" id="KW-0488">Methylation</keyword>
<dbReference type="GO" id="GO:0007165">
    <property type="term" value="P:signal transduction"/>
    <property type="evidence" value="ECO:0007669"/>
    <property type="project" value="UniProtKB-KW"/>
</dbReference>
<keyword evidence="8 9" id="KW-0807">Transducer</keyword>
<dbReference type="PROSITE" id="PS50112">
    <property type="entry name" value="PAS"/>
    <property type="match status" value="1"/>
</dbReference>
<dbReference type="GO" id="GO:0006935">
    <property type="term" value="P:chemotaxis"/>
    <property type="evidence" value="ECO:0007669"/>
    <property type="project" value="UniProtKB-ARBA"/>
</dbReference>
<evidence type="ECO:0000256" key="6">
    <source>
        <dbReference type="ARBA" id="ARBA00022989"/>
    </source>
</evidence>
<evidence type="ECO:0000256" key="2">
    <source>
        <dbReference type="ARBA" id="ARBA00022475"/>
    </source>
</evidence>
<keyword evidence="7" id="KW-0472">Membrane</keyword>